<evidence type="ECO:0000313" key="3">
    <source>
        <dbReference type="EMBL" id="PIL33732.1"/>
    </source>
</evidence>
<dbReference type="EMBL" id="AYKW01000007">
    <property type="protein sequence ID" value="PIL33732.1"/>
    <property type="molecule type" value="Genomic_DNA"/>
</dbReference>
<keyword evidence="4" id="KW-1185">Reference proteome</keyword>
<name>A0A2G8SIZ2_9APHY</name>
<reference evidence="3 4" key="1">
    <citation type="journal article" date="2015" name="Sci. Rep.">
        <title>Chromosome-level genome map provides insights into diverse defense mechanisms in the medicinal fungus Ganoderma sinense.</title>
        <authorList>
            <person name="Zhu Y."/>
            <person name="Xu J."/>
            <person name="Sun C."/>
            <person name="Zhou S."/>
            <person name="Xu H."/>
            <person name="Nelson D.R."/>
            <person name="Qian J."/>
            <person name="Song J."/>
            <person name="Luo H."/>
            <person name="Xiang L."/>
            <person name="Li Y."/>
            <person name="Xu Z."/>
            <person name="Ji A."/>
            <person name="Wang L."/>
            <person name="Lu S."/>
            <person name="Hayward A."/>
            <person name="Sun W."/>
            <person name="Li X."/>
            <person name="Schwartz D.C."/>
            <person name="Wang Y."/>
            <person name="Chen S."/>
        </authorList>
    </citation>
    <scope>NUCLEOTIDE SEQUENCE [LARGE SCALE GENOMIC DNA]</scope>
    <source>
        <strain evidence="3 4">ZZ0214-1</strain>
    </source>
</reference>
<gene>
    <name evidence="3" type="ORF">GSI_04357</name>
</gene>
<comment type="caution">
    <text evidence="3">The sequence shown here is derived from an EMBL/GenBank/DDBJ whole genome shotgun (WGS) entry which is preliminary data.</text>
</comment>
<feature type="compositionally biased region" description="Polar residues" evidence="1">
    <location>
        <begin position="190"/>
        <end position="202"/>
    </location>
</feature>
<proteinExistence type="predicted"/>
<feature type="transmembrane region" description="Helical" evidence="2">
    <location>
        <begin position="6"/>
        <end position="28"/>
    </location>
</feature>
<dbReference type="AlphaFoldDB" id="A0A2G8SIZ2"/>
<dbReference type="Proteomes" id="UP000230002">
    <property type="component" value="Unassembled WGS sequence"/>
</dbReference>
<evidence type="ECO:0000256" key="1">
    <source>
        <dbReference type="SAM" id="MobiDB-lite"/>
    </source>
</evidence>
<keyword evidence="2" id="KW-0812">Transmembrane</keyword>
<protein>
    <submittedName>
        <fullName evidence="3">Uncharacterized protein</fullName>
    </submittedName>
</protein>
<sequence>MASGFDIWGVIASVIGLLSLFQFIAAVVKSRLPRERLRTFNITLEETEGLLQSIEEEGLFDYDGGRYLASAKMKVANICKRARCLQGDAFAAQTLKQEVRQWWCGLSEEITVCCADLKALRAQVSTTSNERRKALAQHHTDFTAGDVPLFVSSNGVIVPDLSSGVNEAAVEENQKAENCPLEEAKEDASASGNQQRSPTLVPTGTYDPSRPCSDFPDMLPSYRRQSSLPPYSSAPPLLTTVFTRYTVTSADAARTTRKLVRAYRRNLMAHNVSWNLQGAQHPHRGLSAAASARAVDRPSNAPRHWKLLESRSTSRLRPYVTVLSHEAAFVASPCVINIGTVGAPV</sequence>
<evidence type="ECO:0000256" key="2">
    <source>
        <dbReference type="SAM" id="Phobius"/>
    </source>
</evidence>
<dbReference type="OrthoDB" id="2757116at2759"/>
<keyword evidence="2" id="KW-1133">Transmembrane helix</keyword>
<organism evidence="3 4">
    <name type="scientific">Ganoderma sinense ZZ0214-1</name>
    <dbReference type="NCBI Taxonomy" id="1077348"/>
    <lineage>
        <taxon>Eukaryota</taxon>
        <taxon>Fungi</taxon>
        <taxon>Dikarya</taxon>
        <taxon>Basidiomycota</taxon>
        <taxon>Agaricomycotina</taxon>
        <taxon>Agaricomycetes</taxon>
        <taxon>Polyporales</taxon>
        <taxon>Polyporaceae</taxon>
        <taxon>Ganoderma</taxon>
    </lineage>
</organism>
<accession>A0A2G8SIZ2</accession>
<keyword evidence="2" id="KW-0472">Membrane</keyword>
<feature type="region of interest" description="Disordered" evidence="1">
    <location>
        <begin position="168"/>
        <end position="213"/>
    </location>
</feature>
<evidence type="ECO:0000313" key="4">
    <source>
        <dbReference type="Proteomes" id="UP000230002"/>
    </source>
</evidence>